<dbReference type="Gene3D" id="2.40.50.140">
    <property type="entry name" value="Nucleic acid-binding proteins"/>
    <property type="match status" value="1"/>
</dbReference>
<dbReference type="InterPro" id="IPR012340">
    <property type="entry name" value="NA-bd_OB-fold"/>
</dbReference>
<protein>
    <submittedName>
        <fullName evidence="7">NfeD family protein</fullName>
    </submittedName>
</protein>
<feature type="transmembrane region" description="Helical" evidence="5">
    <location>
        <begin position="54"/>
        <end position="73"/>
    </location>
</feature>
<name>A0AA43TKC7_9GAMM</name>
<keyword evidence="4 5" id="KW-0472">Membrane</keyword>
<dbReference type="AlphaFoldDB" id="A0AA43TKC7"/>
<dbReference type="InterPro" id="IPR002810">
    <property type="entry name" value="NfeD-like_C"/>
</dbReference>
<reference evidence="7" key="1">
    <citation type="submission" date="2023-01" db="EMBL/GenBank/DDBJ databases">
        <title>Biogeochemical cycle of methane in antarctic sediments.</title>
        <authorList>
            <person name="Roldan D.M."/>
            <person name="Menes R.J."/>
        </authorList>
    </citation>
    <scope>NUCLEOTIDE SEQUENCE [LARGE SCALE GENOMIC DNA]</scope>
    <source>
        <strain evidence="7">K-2018 MAG008</strain>
    </source>
</reference>
<evidence type="ECO:0000256" key="2">
    <source>
        <dbReference type="ARBA" id="ARBA00022692"/>
    </source>
</evidence>
<dbReference type="Proteomes" id="UP001160519">
    <property type="component" value="Unassembled WGS sequence"/>
</dbReference>
<evidence type="ECO:0000256" key="4">
    <source>
        <dbReference type="ARBA" id="ARBA00023136"/>
    </source>
</evidence>
<evidence type="ECO:0000313" key="7">
    <source>
        <dbReference type="EMBL" id="MDI1229913.1"/>
    </source>
</evidence>
<keyword evidence="8" id="KW-1185">Reference proteome</keyword>
<evidence type="ECO:0000256" key="3">
    <source>
        <dbReference type="ARBA" id="ARBA00022989"/>
    </source>
</evidence>
<dbReference type="EMBL" id="JAQSDF010000003">
    <property type="protein sequence ID" value="MDI1229913.1"/>
    <property type="molecule type" value="Genomic_DNA"/>
</dbReference>
<dbReference type="InterPro" id="IPR052165">
    <property type="entry name" value="Membrane_assoc_protease"/>
</dbReference>
<feature type="domain" description="NfeD-like C-terminal" evidence="6">
    <location>
        <begin position="91"/>
        <end position="145"/>
    </location>
</feature>
<proteinExistence type="predicted"/>
<keyword evidence="2 5" id="KW-0812">Transmembrane</keyword>
<sequence length="147" mass="16827">MTELEIFFWNWWELALVLLVIELLAPGFFFMWLAASGFVTGCLLLLIPSMSVELQALIFSVLSISAITFWRLYGKKYPVITDHPLLNKRGQQYIGRVFSLYKPIENGEGKIKVDDSIWKVHGQDCDINTKVRVIAARGTVFDVERAE</sequence>
<organism evidence="7 8">
    <name type="scientific">Candidatus Methylobacter titanis</name>
    <dbReference type="NCBI Taxonomy" id="3053457"/>
    <lineage>
        <taxon>Bacteria</taxon>
        <taxon>Pseudomonadati</taxon>
        <taxon>Pseudomonadota</taxon>
        <taxon>Gammaproteobacteria</taxon>
        <taxon>Methylococcales</taxon>
        <taxon>Methylococcaceae</taxon>
        <taxon>Methylobacter</taxon>
    </lineage>
</organism>
<feature type="transmembrane region" description="Helical" evidence="5">
    <location>
        <begin position="6"/>
        <end position="24"/>
    </location>
</feature>
<dbReference type="GO" id="GO:0005886">
    <property type="term" value="C:plasma membrane"/>
    <property type="evidence" value="ECO:0007669"/>
    <property type="project" value="TreeGrafter"/>
</dbReference>
<dbReference type="PANTHER" id="PTHR33507">
    <property type="entry name" value="INNER MEMBRANE PROTEIN YBBJ"/>
    <property type="match status" value="1"/>
</dbReference>
<gene>
    <name evidence="7" type="ORF">PSU93_02040</name>
</gene>
<accession>A0AA43TKC7</accession>
<comment type="caution">
    <text evidence="7">The sequence shown here is derived from an EMBL/GenBank/DDBJ whole genome shotgun (WGS) entry which is preliminary data.</text>
</comment>
<dbReference type="PANTHER" id="PTHR33507:SF3">
    <property type="entry name" value="INNER MEMBRANE PROTEIN YBBJ"/>
    <property type="match status" value="1"/>
</dbReference>
<evidence type="ECO:0000313" key="8">
    <source>
        <dbReference type="Proteomes" id="UP001160519"/>
    </source>
</evidence>
<keyword evidence="3 5" id="KW-1133">Transmembrane helix</keyword>
<evidence type="ECO:0000256" key="5">
    <source>
        <dbReference type="SAM" id="Phobius"/>
    </source>
</evidence>
<comment type="subcellular location">
    <subcellularLocation>
        <location evidence="1">Membrane</location>
        <topology evidence="1">Multi-pass membrane protein</topology>
    </subcellularLocation>
</comment>
<dbReference type="Pfam" id="PF01957">
    <property type="entry name" value="NfeD"/>
    <property type="match status" value="1"/>
</dbReference>
<evidence type="ECO:0000259" key="6">
    <source>
        <dbReference type="Pfam" id="PF01957"/>
    </source>
</evidence>
<evidence type="ECO:0000256" key="1">
    <source>
        <dbReference type="ARBA" id="ARBA00004141"/>
    </source>
</evidence>